<feature type="region of interest" description="Disordered" evidence="1">
    <location>
        <begin position="1"/>
        <end position="54"/>
    </location>
</feature>
<proteinExistence type="predicted"/>
<dbReference type="EMBL" id="SMAN01000024">
    <property type="protein sequence ID" value="TCT18052.1"/>
    <property type="molecule type" value="Genomic_DNA"/>
</dbReference>
<reference evidence="2 3" key="1">
    <citation type="submission" date="2019-03" db="EMBL/GenBank/DDBJ databases">
        <title>Genomic Encyclopedia of Type Strains, Phase IV (KMG-IV): sequencing the most valuable type-strain genomes for metagenomic binning, comparative biology and taxonomic classification.</title>
        <authorList>
            <person name="Goeker M."/>
        </authorList>
    </citation>
    <scope>NUCLEOTIDE SEQUENCE [LARGE SCALE GENOMIC DNA]</scope>
    <source>
        <strain evidence="2 3">DSM 25894</strain>
    </source>
</reference>
<evidence type="ECO:0000313" key="3">
    <source>
        <dbReference type="Proteomes" id="UP000294650"/>
    </source>
</evidence>
<feature type="compositionally biased region" description="Basic and acidic residues" evidence="1">
    <location>
        <begin position="7"/>
        <end position="31"/>
    </location>
</feature>
<keyword evidence="3" id="KW-1185">Reference proteome</keyword>
<dbReference type="AlphaFoldDB" id="A0A4R3MRV8"/>
<accession>A0A4R3MRV8</accession>
<dbReference type="Proteomes" id="UP000294650">
    <property type="component" value="Unassembled WGS sequence"/>
</dbReference>
<name>A0A4R3MRV8_9BACI</name>
<protein>
    <submittedName>
        <fullName evidence="2">Uncharacterized protein</fullName>
    </submittedName>
</protein>
<organism evidence="2 3">
    <name type="scientific">Melghiribacillus thermohalophilus</name>
    <dbReference type="NCBI Taxonomy" id="1324956"/>
    <lineage>
        <taxon>Bacteria</taxon>
        <taxon>Bacillati</taxon>
        <taxon>Bacillota</taxon>
        <taxon>Bacilli</taxon>
        <taxon>Bacillales</taxon>
        <taxon>Bacillaceae</taxon>
        <taxon>Melghiribacillus</taxon>
    </lineage>
</organism>
<dbReference type="RefSeq" id="WP_165902190.1">
    <property type="nucleotide sequence ID" value="NZ_SMAN01000024.1"/>
</dbReference>
<evidence type="ECO:0000313" key="2">
    <source>
        <dbReference type="EMBL" id="TCT18052.1"/>
    </source>
</evidence>
<sequence>MIAKSIMQDKKNEPDMRRLQRGNFERERNELPHAASRDAMQIDKKKNPNEFMYE</sequence>
<gene>
    <name evidence="2" type="ORF">EDD68_1244</name>
</gene>
<evidence type="ECO:0000256" key="1">
    <source>
        <dbReference type="SAM" id="MobiDB-lite"/>
    </source>
</evidence>
<comment type="caution">
    <text evidence="2">The sequence shown here is derived from an EMBL/GenBank/DDBJ whole genome shotgun (WGS) entry which is preliminary data.</text>
</comment>